<dbReference type="RefSeq" id="WP_236287027.1">
    <property type="nucleotide sequence ID" value="NZ_CAKMMW010000005.1"/>
</dbReference>
<protein>
    <submittedName>
        <fullName evidence="1">Uncharacterized protein</fullName>
    </submittedName>
</protein>
<gene>
    <name evidence="1" type="ORF">PAECIP111891_02182</name>
</gene>
<proteinExistence type="predicted"/>
<name>A0ABM9C5T5_9BACL</name>
<dbReference type="InterPro" id="IPR049254">
    <property type="entry name" value="Phage_tail_terminator"/>
</dbReference>
<evidence type="ECO:0000313" key="2">
    <source>
        <dbReference type="Proteomes" id="UP000838821"/>
    </source>
</evidence>
<reference evidence="1" key="1">
    <citation type="submission" date="2022-01" db="EMBL/GenBank/DDBJ databases">
        <authorList>
            <person name="Criscuolo A."/>
        </authorList>
    </citation>
    <scope>NUCLEOTIDE SEQUENCE</scope>
    <source>
        <strain evidence="1">CIP111891</strain>
    </source>
</reference>
<comment type="caution">
    <text evidence="1">The sequence shown here is derived from an EMBL/GenBank/DDBJ whole genome shotgun (WGS) entry which is preliminary data.</text>
</comment>
<organism evidence="1 2">
    <name type="scientific">Paenibacillus allorhizoplanae</name>
    <dbReference type="NCBI Taxonomy" id="2905648"/>
    <lineage>
        <taxon>Bacteria</taxon>
        <taxon>Bacillati</taxon>
        <taxon>Bacillota</taxon>
        <taxon>Bacilli</taxon>
        <taxon>Bacillales</taxon>
        <taxon>Paenibacillaceae</taxon>
        <taxon>Paenibacillus</taxon>
    </lineage>
</organism>
<dbReference type="Proteomes" id="UP000838821">
    <property type="component" value="Unassembled WGS sequence"/>
</dbReference>
<accession>A0ABM9C5T5</accession>
<dbReference type="Pfam" id="PF20765">
    <property type="entry name" value="Phage_tail_terminator_8"/>
    <property type="match status" value="1"/>
</dbReference>
<dbReference type="EMBL" id="CAKMMW010000005">
    <property type="protein sequence ID" value="CAH1202972.1"/>
    <property type="molecule type" value="Genomic_DNA"/>
</dbReference>
<evidence type="ECO:0000313" key="1">
    <source>
        <dbReference type="EMBL" id="CAH1202972.1"/>
    </source>
</evidence>
<keyword evidence="2" id="KW-1185">Reference proteome</keyword>
<sequence>MIDQDILNGILGKLDELDPNLPIYTEQVKQGFMQPAFFVMQLNSGQNREMNNRFFRSLLFNVHFFPDADSLTKKADCRGIAERLYEALQFINISGPVRANDLKYEIIDDVLHFFLSFRVHLLKEKPAEAKMMQSEQEVHL</sequence>